<protein>
    <submittedName>
        <fullName evidence="1">Uncharacterized protein</fullName>
    </submittedName>
</protein>
<gene>
    <name evidence="1" type="ORF">SAMEA3729809_05648</name>
</gene>
<dbReference type="AlphaFoldDB" id="A0ABD7PEQ2"/>
<reference evidence="1 2" key="1">
    <citation type="submission" date="2018-08" db="EMBL/GenBank/DDBJ databases">
        <authorList>
            <consortium name="Pathogen Informatics"/>
        </authorList>
    </citation>
    <scope>NUCLEOTIDE SEQUENCE [LARGE SCALE GENOMIC DNA]</scope>
    <source>
        <strain evidence="1 2">EuSCAPE_TR218</strain>
    </source>
</reference>
<organism evidence="1 2">
    <name type="scientific">Klebsiella variicola</name>
    <dbReference type="NCBI Taxonomy" id="244366"/>
    <lineage>
        <taxon>Bacteria</taxon>
        <taxon>Pseudomonadati</taxon>
        <taxon>Pseudomonadota</taxon>
        <taxon>Gammaproteobacteria</taxon>
        <taxon>Enterobacterales</taxon>
        <taxon>Enterobacteriaceae</taxon>
        <taxon>Klebsiella/Raoultella group</taxon>
        <taxon>Klebsiella</taxon>
        <taxon>Klebsiella pneumoniae complex</taxon>
    </lineage>
</organism>
<evidence type="ECO:0000313" key="1">
    <source>
        <dbReference type="EMBL" id="SXF99800.1"/>
    </source>
</evidence>
<name>A0ABD7PEQ2_KLEVA</name>
<proteinExistence type="predicted"/>
<comment type="caution">
    <text evidence="1">The sequence shown here is derived from an EMBL/GenBank/DDBJ whole genome shotgun (WGS) entry which is preliminary data.</text>
</comment>
<evidence type="ECO:0000313" key="2">
    <source>
        <dbReference type="Proteomes" id="UP000258928"/>
    </source>
</evidence>
<dbReference type="SUPFAM" id="SSF48239">
    <property type="entry name" value="Terpenoid cyclases/Protein prenyltransferases"/>
    <property type="match status" value="1"/>
</dbReference>
<sequence>MQALKPLQPLKPLDKRVWSAVRALQNQQKPVQETAQGLRASKVRSTTKAGKLRRSRNMPPEYYLLSDNARRNAGKRLTSRQLYYGMSWLIDSVHWRGRIPETEYWRMEVALRLLLRLRYSEDPRQRERWNWLLQCYQRSGGYSWTPTRAGKFRIRRQNGWSTGPGVNGMGTVRELANAAASGSLYWPSTYDPEPCSDCHSPRCIDALTGICYCWNRQCYKSRWNSARTGKGISSFGDAKHSLLQKGKSILNNTPRVRAFSEAETAGEDLRELLQKAGPEAVAMLRRKRL</sequence>
<dbReference type="EMBL" id="UKAS01000055">
    <property type="protein sequence ID" value="SXF99800.1"/>
    <property type="molecule type" value="Genomic_DNA"/>
</dbReference>
<dbReference type="InterPro" id="IPR008930">
    <property type="entry name" value="Terpenoid_cyclase/PrenylTrfase"/>
</dbReference>
<accession>A0ABD7PEQ2</accession>
<dbReference type="Proteomes" id="UP000258928">
    <property type="component" value="Unassembled WGS sequence"/>
</dbReference>